<comment type="similarity">
    <text evidence="1 5">Belongs to the mandelate racemase/muconate lactonizing enzyme family.</text>
</comment>
<dbReference type="SFLD" id="SFLDG00180">
    <property type="entry name" value="muconate_cycloisomerase"/>
    <property type="match status" value="1"/>
</dbReference>
<evidence type="ECO:0000256" key="5">
    <source>
        <dbReference type="RuleBase" id="RU366006"/>
    </source>
</evidence>
<dbReference type="EMBL" id="JAEVLS010000004">
    <property type="protein sequence ID" value="MBM0106514.1"/>
    <property type="molecule type" value="Genomic_DNA"/>
</dbReference>
<evidence type="ECO:0000256" key="1">
    <source>
        <dbReference type="ARBA" id="ARBA00008031"/>
    </source>
</evidence>
<dbReference type="InterPro" id="IPR036849">
    <property type="entry name" value="Enolase-like_C_sf"/>
</dbReference>
<accession>A0ABS1WZY3</accession>
<keyword evidence="8" id="KW-1185">Reference proteome</keyword>
<dbReference type="CDD" id="cd03319">
    <property type="entry name" value="L-Ala-DL-Glu_epimerase"/>
    <property type="match status" value="1"/>
</dbReference>
<dbReference type="PANTHER" id="PTHR48073:SF2">
    <property type="entry name" value="O-SUCCINYLBENZOATE SYNTHASE"/>
    <property type="match status" value="1"/>
</dbReference>
<dbReference type="SUPFAM" id="SSF51604">
    <property type="entry name" value="Enolase C-terminal domain-like"/>
    <property type="match status" value="1"/>
</dbReference>
<evidence type="ECO:0000313" key="8">
    <source>
        <dbReference type="Proteomes" id="UP000661077"/>
    </source>
</evidence>
<keyword evidence="2 5" id="KW-0479">Metal-binding</keyword>
<name>A0ABS1WZY3_9GAMM</name>
<organism evidence="7 8">
    <name type="scientific">Steroidobacter gossypii</name>
    <dbReference type="NCBI Taxonomy" id="2805490"/>
    <lineage>
        <taxon>Bacteria</taxon>
        <taxon>Pseudomonadati</taxon>
        <taxon>Pseudomonadota</taxon>
        <taxon>Gammaproteobacteria</taxon>
        <taxon>Steroidobacterales</taxon>
        <taxon>Steroidobacteraceae</taxon>
        <taxon>Steroidobacter</taxon>
    </lineage>
</organism>
<proteinExistence type="inferred from homology"/>
<evidence type="ECO:0000256" key="2">
    <source>
        <dbReference type="ARBA" id="ARBA00022723"/>
    </source>
</evidence>
<comment type="caution">
    <text evidence="7">The sequence shown here is derived from an EMBL/GenBank/DDBJ whole genome shotgun (WGS) entry which is preliminary data.</text>
</comment>
<keyword evidence="4 5" id="KW-0413">Isomerase</keyword>
<protein>
    <recommendedName>
        <fullName evidence="5">Dipeptide epimerase</fullName>
        <ecNumber evidence="5">5.1.1.-</ecNumber>
    </recommendedName>
</protein>
<keyword evidence="3 5" id="KW-0460">Magnesium</keyword>
<evidence type="ECO:0000259" key="6">
    <source>
        <dbReference type="SMART" id="SM00922"/>
    </source>
</evidence>
<dbReference type="InterPro" id="IPR034603">
    <property type="entry name" value="Dipeptide_epimerase"/>
</dbReference>
<dbReference type="EC" id="5.1.1.-" evidence="5"/>
<evidence type="ECO:0000313" key="7">
    <source>
        <dbReference type="EMBL" id="MBM0106514.1"/>
    </source>
</evidence>
<gene>
    <name evidence="7" type="ORF">JM946_17435</name>
</gene>
<evidence type="ECO:0000256" key="4">
    <source>
        <dbReference type="ARBA" id="ARBA00023235"/>
    </source>
</evidence>
<dbReference type="Pfam" id="PF02746">
    <property type="entry name" value="MR_MLE_N"/>
    <property type="match status" value="1"/>
</dbReference>
<dbReference type="Gene3D" id="3.30.390.10">
    <property type="entry name" value="Enolase-like, N-terminal domain"/>
    <property type="match status" value="1"/>
</dbReference>
<dbReference type="SMART" id="SM00922">
    <property type="entry name" value="MR_MLE"/>
    <property type="match status" value="1"/>
</dbReference>
<dbReference type="InterPro" id="IPR013341">
    <property type="entry name" value="Mandelate_racemase_N_dom"/>
</dbReference>
<dbReference type="InterPro" id="IPR013342">
    <property type="entry name" value="Mandelate_racemase_C"/>
</dbReference>
<reference evidence="7 8" key="1">
    <citation type="journal article" date="2021" name="Int. J. Syst. Evol. Microbiol.">
        <title>Steroidobacter gossypii sp. nov., isolated from soil of cotton cropping field.</title>
        <authorList>
            <person name="Huang R."/>
            <person name="Yang S."/>
            <person name="Zhen C."/>
            <person name="Liu W."/>
        </authorList>
    </citation>
    <scope>NUCLEOTIDE SEQUENCE [LARGE SCALE GENOMIC DNA]</scope>
    <source>
        <strain evidence="7 8">S1-65</strain>
    </source>
</reference>
<dbReference type="SUPFAM" id="SSF54826">
    <property type="entry name" value="Enolase N-terminal domain-like"/>
    <property type="match status" value="1"/>
</dbReference>
<feature type="domain" description="Mandelate racemase/muconate lactonizing enzyme C-terminal" evidence="6">
    <location>
        <begin position="137"/>
        <end position="229"/>
    </location>
</feature>
<sequence length="333" mass="36323">MSSEILGPLRMHVEVERWPLVAPFRIAGYSFEFFDLLLITLEKDGQIGRGEAAGVHYRNDKPDSMRRQLEMLRADIEVGISRDSVQRMLPPGGARNALDCAVWDLEAKLSGRPAWEIAGLELPRPIVTTFTCGADSPQQMATAACRYTQARAIKLKLTGEQIDAARVREVRAARQDVWLAVDANQGFTRSSFEQLLPVLVEARVELVEQPFPVGQEALLKGFQSPIPIAADESVQCLADMPALVGCFDVVNIKLDKCGGFTEGVAMARAARELGLKAMVGNMIGTSLGMAPAHLIGQMCTVVDLDGPVFLRTDRSPRVEYSEGLIACPSGLWG</sequence>
<comment type="cofactor">
    <cofactor evidence="5">
        <name>Mg(2+)</name>
        <dbReference type="ChEBI" id="CHEBI:18420"/>
    </cofactor>
    <text evidence="5">Binds 1 Mg(2+) ion per subunit.</text>
</comment>
<dbReference type="Gene3D" id="3.20.20.120">
    <property type="entry name" value="Enolase-like C-terminal domain"/>
    <property type="match status" value="1"/>
</dbReference>
<dbReference type="SFLD" id="SFLDS00001">
    <property type="entry name" value="Enolase"/>
    <property type="match status" value="1"/>
</dbReference>
<dbReference type="InterPro" id="IPR029065">
    <property type="entry name" value="Enolase_C-like"/>
</dbReference>
<dbReference type="Proteomes" id="UP000661077">
    <property type="component" value="Unassembled WGS sequence"/>
</dbReference>
<dbReference type="InterPro" id="IPR029017">
    <property type="entry name" value="Enolase-like_N"/>
</dbReference>
<dbReference type="RefSeq" id="WP_203168636.1">
    <property type="nucleotide sequence ID" value="NZ_JAEVLS010000004.1"/>
</dbReference>
<dbReference type="Pfam" id="PF13378">
    <property type="entry name" value="MR_MLE_C"/>
    <property type="match status" value="1"/>
</dbReference>
<dbReference type="PANTHER" id="PTHR48073">
    <property type="entry name" value="O-SUCCINYLBENZOATE SYNTHASE-RELATED"/>
    <property type="match status" value="1"/>
</dbReference>
<evidence type="ECO:0000256" key="3">
    <source>
        <dbReference type="ARBA" id="ARBA00022842"/>
    </source>
</evidence>